<dbReference type="GO" id="GO:0005886">
    <property type="term" value="C:plasma membrane"/>
    <property type="evidence" value="ECO:0007669"/>
    <property type="project" value="TreeGrafter"/>
</dbReference>
<keyword evidence="5 6" id="KW-0560">Oxidoreductase</keyword>
<organism evidence="10 11">
    <name type="scientific">Streptomyces paludis</name>
    <dbReference type="NCBI Taxonomy" id="2282738"/>
    <lineage>
        <taxon>Bacteria</taxon>
        <taxon>Bacillati</taxon>
        <taxon>Actinomycetota</taxon>
        <taxon>Actinomycetes</taxon>
        <taxon>Kitasatosporales</taxon>
        <taxon>Streptomycetaceae</taxon>
        <taxon>Streptomyces</taxon>
    </lineage>
</organism>
<dbReference type="Gene3D" id="1.10.540.10">
    <property type="entry name" value="Acyl-CoA dehydrogenase/oxidase, N-terminal domain"/>
    <property type="match status" value="1"/>
</dbReference>
<keyword evidence="4 6" id="KW-0274">FAD</keyword>
<dbReference type="InterPro" id="IPR046373">
    <property type="entry name" value="Acyl-CoA_Oxase/DH_mid-dom_sf"/>
</dbReference>
<dbReference type="PANTHER" id="PTHR43292">
    <property type="entry name" value="ACYL-COA DEHYDROGENASE"/>
    <property type="match status" value="1"/>
</dbReference>
<dbReference type="Pfam" id="PF02771">
    <property type="entry name" value="Acyl-CoA_dh_N"/>
    <property type="match status" value="1"/>
</dbReference>
<feature type="domain" description="Acyl-CoA dehydrogenase/oxidase C-terminal" evidence="7">
    <location>
        <begin position="224"/>
        <end position="381"/>
    </location>
</feature>
<keyword evidence="3 6" id="KW-0285">Flavoprotein</keyword>
<evidence type="ECO:0000256" key="1">
    <source>
        <dbReference type="ARBA" id="ARBA00001974"/>
    </source>
</evidence>
<dbReference type="OrthoDB" id="3964153at2"/>
<proteinExistence type="inferred from homology"/>
<protein>
    <submittedName>
        <fullName evidence="10">Acyl-CoA dehydrogenase</fullName>
    </submittedName>
</protein>
<dbReference type="Gene3D" id="2.40.110.10">
    <property type="entry name" value="Butyryl-CoA Dehydrogenase, subunit A, domain 2"/>
    <property type="match status" value="1"/>
</dbReference>
<evidence type="ECO:0000259" key="9">
    <source>
        <dbReference type="Pfam" id="PF02771"/>
    </source>
</evidence>
<dbReference type="FunFam" id="2.40.110.10:FF:000011">
    <property type="entry name" value="Acyl-CoA dehydrogenase FadE34"/>
    <property type="match status" value="1"/>
</dbReference>
<reference evidence="11" key="1">
    <citation type="submission" date="2018-07" db="EMBL/GenBank/DDBJ databases">
        <authorList>
            <person name="Zhao J."/>
        </authorList>
    </citation>
    <scope>NUCLEOTIDE SEQUENCE [LARGE SCALE GENOMIC DNA]</scope>
    <source>
        <strain evidence="11">GSSD-12</strain>
    </source>
</reference>
<dbReference type="InterPro" id="IPR009075">
    <property type="entry name" value="AcylCo_DH/oxidase_C"/>
</dbReference>
<dbReference type="InterPro" id="IPR036250">
    <property type="entry name" value="AcylCo_DH-like_C"/>
</dbReference>
<accession>A0A345HYB6</accession>
<keyword evidence="11" id="KW-1185">Reference proteome</keyword>
<dbReference type="EMBL" id="CP031194">
    <property type="protein sequence ID" value="AXG81690.1"/>
    <property type="molecule type" value="Genomic_DNA"/>
</dbReference>
<feature type="domain" description="Acyl-CoA dehydrogenase/oxidase N-terminal" evidence="9">
    <location>
        <begin position="26"/>
        <end position="106"/>
    </location>
</feature>
<evidence type="ECO:0000313" key="10">
    <source>
        <dbReference type="EMBL" id="AXG81690.1"/>
    </source>
</evidence>
<gene>
    <name evidence="10" type="ORF">DVK44_32685</name>
</gene>
<dbReference type="SUPFAM" id="SSF47203">
    <property type="entry name" value="Acyl-CoA dehydrogenase C-terminal domain-like"/>
    <property type="match status" value="1"/>
</dbReference>
<name>A0A345HYB6_9ACTN</name>
<dbReference type="InterPro" id="IPR013786">
    <property type="entry name" value="AcylCoA_DH/ox_N"/>
</dbReference>
<dbReference type="Pfam" id="PF02770">
    <property type="entry name" value="Acyl-CoA_dh_M"/>
    <property type="match status" value="1"/>
</dbReference>
<dbReference type="GO" id="GO:0016627">
    <property type="term" value="F:oxidoreductase activity, acting on the CH-CH group of donors"/>
    <property type="evidence" value="ECO:0007669"/>
    <property type="project" value="InterPro"/>
</dbReference>
<dbReference type="SUPFAM" id="SSF56645">
    <property type="entry name" value="Acyl-CoA dehydrogenase NM domain-like"/>
    <property type="match status" value="1"/>
</dbReference>
<sequence>MTDAAELRARTAALLAAHPPATTGRTDFLRARFDAGLAWVHYPAGLGGLDAPRSLQAVVDDGLAAAGAPDNDPRRIGIGLGMAAPTILRYGTAEQKERFLRPLWVGDEVWCQLFSEPGAGSDLAALATRAVREDGADGAGSGDWIVDGQKVWTSSAHLARWAILIARTDPGLPKHQGITYFLCDMTDPGVEVRPLRQITGEAEFNEVFLTGVRIPDAHRLGEVGAGWQVARTTLMNERVSIGGASLPREGGMIGPVARTWRERPELRTHDTHQRLLTLWTEAEVARLTAERVRQQLVAGQPGPEGSGLKLSFARLNQEISALEVELLADEGLLYSDWTMRRPELVDFTGRDAGYRYLRSKGNSIEGGTSEVLLNIVAERVLGLPSEPRDDKDVAWKDLSR</sequence>
<evidence type="ECO:0000256" key="3">
    <source>
        <dbReference type="ARBA" id="ARBA00022630"/>
    </source>
</evidence>
<evidence type="ECO:0000259" key="7">
    <source>
        <dbReference type="Pfam" id="PF00441"/>
    </source>
</evidence>
<evidence type="ECO:0000256" key="6">
    <source>
        <dbReference type="RuleBase" id="RU362125"/>
    </source>
</evidence>
<dbReference type="InterPro" id="IPR037069">
    <property type="entry name" value="AcylCoA_DH/ox_N_sf"/>
</dbReference>
<dbReference type="AlphaFoldDB" id="A0A345HYB6"/>
<evidence type="ECO:0000259" key="8">
    <source>
        <dbReference type="Pfam" id="PF02770"/>
    </source>
</evidence>
<evidence type="ECO:0000256" key="4">
    <source>
        <dbReference type="ARBA" id="ARBA00022827"/>
    </source>
</evidence>
<dbReference type="InterPro" id="IPR052161">
    <property type="entry name" value="Mycobact_Acyl-CoA_DH"/>
</dbReference>
<dbReference type="RefSeq" id="WP_114664231.1">
    <property type="nucleotide sequence ID" value="NZ_CP031194.1"/>
</dbReference>
<evidence type="ECO:0000256" key="5">
    <source>
        <dbReference type="ARBA" id="ARBA00023002"/>
    </source>
</evidence>
<comment type="similarity">
    <text evidence="2 6">Belongs to the acyl-CoA dehydrogenase family.</text>
</comment>
<dbReference type="GO" id="GO:0050660">
    <property type="term" value="F:flavin adenine dinucleotide binding"/>
    <property type="evidence" value="ECO:0007669"/>
    <property type="project" value="InterPro"/>
</dbReference>
<dbReference type="Gene3D" id="1.20.140.10">
    <property type="entry name" value="Butyryl-CoA Dehydrogenase, subunit A, domain 3"/>
    <property type="match status" value="1"/>
</dbReference>
<dbReference type="PANTHER" id="PTHR43292:SF4">
    <property type="entry name" value="ACYL-COA DEHYDROGENASE FADE34"/>
    <property type="match status" value="1"/>
</dbReference>
<evidence type="ECO:0000313" key="11">
    <source>
        <dbReference type="Proteomes" id="UP000253868"/>
    </source>
</evidence>
<comment type="cofactor">
    <cofactor evidence="1 6">
        <name>FAD</name>
        <dbReference type="ChEBI" id="CHEBI:57692"/>
    </cofactor>
</comment>
<dbReference type="InterPro" id="IPR009100">
    <property type="entry name" value="AcylCoA_DH/oxidase_NM_dom_sf"/>
</dbReference>
<dbReference type="Pfam" id="PF00441">
    <property type="entry name" value="Acyl-CoA_dh_1"/>
    <property type="match status" value="1"/>
</dbReference>
<feature type="domain" description="Acyl-CoA oxidase/dehydrogenase middle" evidence="8">
    <location>
        <begin position="111"/>
        <end position="202"/>
    </location>
</feature>
<dbReference type="KEGG" id="spad:DVK44_32685"/>
<evidence type="ECO:0000256" key="2">
    <source>
        <dbReference type="ARBA" id="ARBA00009347"/>
    </source>
</evidence>
<dbReference type="Proteomes" id="UP000253868">
    <property type="component" value="Chromosome"/>
</dbReference>
<dbReference type="InterPro" id="IPR006091">
    <property type="entry name" value="Acyl-CoA_Oxase/DH_mid-dom"/>
</dbReference>